<keyword evidence="3" id="KW-1185">Reference proteome</keyword>
<dbReference type="Pfam" id="PF06974">
    <property type="entry name" value="WS_DGAT_C"/>
    <property type="match status" value="1"/>
</dbReference>
<reference evidence="2 3" key="1">
    <citation type="submission" date="2016-10" db="EMBL/GenBank/DDBJ databases">
        <authorList>
            <person name="de Groot N.N."/>
        </authorList>
    </citation>
    <scope>NUCLEOTIDE SEQUENCE [LARGE SCALE GENOMIC DNA]</scope>
    <source>
        <strain evidence="2 3">CGMCC 4.5598</strain>
    </source>
</reference>
<sequence length="105" mass="10964">MAASLPAEPYVSSPRRRRDRPLTVAGAAVREIIPVAVADNGNVTVSFEILSYAGTVAVTVIADPAGLPDLDELVAILNDELAGLRLQARNVCPAGAPSVSRRRAC</sequence>
<dbReference type="STRING" id="568860.SAMN05421811_112166"/>
<gene>
    <name evidence="2" type="ORF">SAMN05421811_112166</name>
</gene>
<dbReference type="RefSeq" id="WP_091088769.1">
    <property type="nucleotide sequence ID" value="NZ_FOHX01000012.1"/>
</dbReference>
<evidence type="ECO:0000259" key="1">
    <source>
        <dbReference type="Pfam" id="PF06974"/>
    </source>
</evidence>
<protein>
    <recommendedName>
        <fullName evidence="1">O-acyltransferase WSD1 C-terminal domain-containing protein</fullName>
    </recommendedName>
</protein>
<evidence type="ECO:0000313" key="2">
    <source>
        <dbReference type="EMBL" id="SEU35010.1"/>
    </source>
</evidence>
<dbReference type="OrthoDB" id="9810950at2"/>
<proteinExistence type="predicted"/>
<name>A0A1I0L5Q5_9ACTN</name>
<organism evidence="2 3">
    <name type="scientific">Nonomuraea wenchangensis</name>
    <dbReference type="NCBI Taxonomy" id="568860"/>
    <lineage>
        <taxon>Bacteria</taxon>
        <taxon>Bacillati</taxon>
        <taxon>Actinomycetota</taxon>
        <taxon>Actinomycetes</taxon>
        <taxon>Streptosporangiales</taxon>
        <taxon>Streptosporangiaceae</taxon>
        <taxon>Nonomuraea</taxon>
    </lineage>
</organism>
<dbReference type="InterPro" id="IPR009721">
    <property type="entry name" value="O-acyltransferase_WSD1_C"/>
</dbReference>
<dbReference type="Proteomes" id="UP000199361">
    <property type="component" value="Unassembled WGS sequence"/>
</dbReference>
<accession>A0A1I0L5Q5</accession>
<evidence type="ECO:0000313" key="3">
    <source>
        <dbReference type="Proteomes" id="UP000199361"/>
    </source>
</evidence>
<dbReference type="AlphaFoldDB" id="A0A1I0L5Q5"/>
<feature type="domain" description="O-acyltransferase WSD1 C-terminal" evidence="1">
    <location>
        <begin position="20"/>
        <end position="84"/>
    </location>
</feature>
<dbReference type="EMBL" id="FOHX01000012">
    <property type="protein sequence ID" value="SEU35010.1"/>
    <property type="molecule type" value="Genomic_DNA"/>
</dbReference>